<dbReference type="AlphaFoldDB" id="A0A0K2TQ29"/>
<reference evidence="1" key="1">
    <citation type="submission" date="2014-05" db="EMBL/GenBank/DDBJ databases">
        <authorList>
            <person name="Chronopoulou M."/>
        </authorList>
    </citation>
    <scope>NUCLEOTIDE SEQUENCE</scope>
    <source>
        <tissue evidence="1">Whole organism</tissue>
    </source>
</reference>
<protein>
    <submittedName>
        <fullName evidence="1">Uncharacterized protein</fullName>
    </submittedName>
</protein>
<sequence>EGIWYGINVYGKQFCPYIKFSLSISKLETVKLKFNHRNPLIIRKQGRQQDYI</sequence>
<feature type="non-terminal residue" evidence="1">
    <location>
        <position position="1"/>
    </location>
</feature>
<accession>A0A0K2TQ29</accession>
<proteinExistence type="predicted"/>
<name>A0A0K2TQ29_LEPSM</name>
<dbReference type="EMBL" id="HACA01010140">
    <property type="protein sequence ID" value="CDW27501.1"/>
    <property type="molecule type" value="Transcribed_RNA"/>
</dbReference>
<organism evidence="1">
    <name type="scientific">Lepeophtheirus salmonis</name>
    <name type="common">Salmon louse</name>
    <name type="synonym">Caligus salmonis</name>
    <dbReference type="NCBI Taxonomy" id="72036"/>
    <lineage>
        <taxon>Eukaryota</taxon>
        <taxon>Metazoa</taxon>
        <taxon>Ecdysozoa</taxon>
        <taxon>Arthropoda</taxon>
        <taxon>Crustacea</taxon>
        <taxon>Multicrustacea</taxon>
        <taxon>Hexanauplia</taxon>
        <taxon>Copepoda</taxon>
        <taxon>Siphonostomatoida</taxon>
        <taxon>Caligidae</taxon>
        <taxon>Lepeophtheirus</taxon>
    </lineage>
</organism>
<evidence type="ECO:0000313" key="1">
    <source>
        <dbReference type="EMBL" id="CDW27501.1"/>
    </source>
</evidence>